<dbReference type="Gene3D" id="1.20.58.480">
    <property type="match status" value="1"/>
</dbReference>
<dbReference type="PROSITE" id="PS50255">
    <property type="entry name" value="CYTOCHROME_B5_2"/>
    <property type="match status" value="1"/>
</dbReference>
<evidence type="ECO:0000256" key="5">
    <source>
        <dbReference type="SAM" id="MobiDB-lite"/>
    </source>
</evidence>
<dbReference type="Gene3D" id="3.10.120.10">
    <property type="entry name" value="Cytochrome b5-like heme/steroid binding domain"/>
    <property type="match status" value="1"/>
</dbReference>
<proteinExistence type="inferred from homology"/>
<dbReference type="GO" id="GO:0034354">
    <property type="term" value="P:'de novo' NAD+ biosynthetic process from L-tryptophan"/>
    <property type="evidence" value="ECO:0007669"/>
    <property type="project" value="TreeGrafter"/>
</dbReference>
<feature type="region of interest" description="Disordered" evidence="5">
    <location>
        <begin position="879"/>
        <end position="901"/>
    </location>
</feature>
<dbReference type="PANTHER" id="PTHR28657">
    <property type="entry name" value="INDOLEAMINE 2,3-DIOXYGENASE"/>
    <property type="match status" value="1"/>
</dbReference>
<keyword evidence="3" id="KW-0479">Metal-binding</keyword>
<feature type="region of interest" description="Disordered" evidence="5">
    <location>
        <begin position="582"/>
        <end position="618"/>
    </location>
</feature>
<feature type="compositionally biased region" description="Basic residues" evidence="5">
    <location>
        <begin position="582"/>
        <end position="597"/>
    </location>
</feature>
<dbReference type="InterPro" id="IPR017927">
    <property type="entry name" value="FAD-bd_FR_type"/>
</dbReference>
<comment type="similarity">
    <text evidence="1">Belongs to the indoleamine 2,3-dioxygenase family.</text>
</comment>
<dbReference type="InterPro" id="IPR001199">
    <property type="entry name" value="Cyt_B5-like_heme/steroid-bd"/>
</dbReference>
<accession>A0A8H3ZLB5</accession>
<evidence type="ECO:0000259" key="6">
    <source>
        <dbReference type="PROSITE" id="PS50255"/>
    </source>
</evidence>
<protein>
    <submittedName>
        <fullName evidence="8">Cytochrome b5</fullName>
    </submittedName>
</protein>
<feature type="compositionally biased region" description="Low complexity" evidence="5">
    <location>
        <begin position="830"/>
        <end position="840"/>
    </location>
</feature>
<dbReference type="SUPFAM" id="SSF52343">
    <property type="entry name" value="Ferredoxin reductase-like, C-terminal NADP-linked domain"/>
    <property type="match status" value="1"/>
</dbReference>
<evidence type="ECO:0000313" key="8">
    <source>
        <dbReference type="EMBL" id="KAF0317846.1"/>
    </source>
</evidence>
<dbReference type="InterPro" id="IPR036400">
    <property type="entry name" value="Cyt_B5-like_heme/steroid_sf"/>
</dbReference>
<evidence type="ECO:0000256" key="4">
    <source>
        <dbReference type="ARBA" id="ARBA00023004"/>
    </source>
</evidence>
<dbReference type="GO" id="GO:0005737">
    <property type="term" value="C:cytoplasm"/>
    <property type="evidence" value="ECO:0007669"/>
    <property type="project" value="TreeGrafter"/>
</dbReference>
<dbReference type="InterPro" id="IPR000898">
    <property type="entry name" value="Indolamine_dOase"/>
</dbReference>
<comment type="caution">
    <text evidence="8">The sequence shown here is derived from an EMBL/GenBank/DDBJ whole genome shotgun (WGS) entry which is preliminary data.</text>
</comment>
<feature type="region of interest" description="Disordered" evidence="5">
    <location>
        <begin position="830"/>
        <end position="866"/>
    </location>
</feature>
<organism evidence="8 9">
    <name type="scientific">Colletotrichum asianum</name>
    <dbReference type="NCBI Taxonomy" id="702518"/>
    <lineage>
        <taxon>Eukaryota</taxon>
        <taxon>Fungi</taxon>
        <taxon>Dikarya</taxon>
        <taxon>Ascomycota</taxon>
        <taxon>Pezizomycotina</taxon>
        <taxon>Sordariomycetes</taxon>
        <taxon>Hypocreomycetidae</taxon>
        <taxon>Glomerellales</taxon>
        <taxon>Glomerellaceae</taxon>
        <taxon>Colletotrichum</taxon>
        <taxon>Colletotrichum gloeosporioides species complex</taxon>
    </lineage>
</organism>
<feature type="domain" description="Cytochrome b5 heme-binding" evidence="6">
    <location>
        <begin position="902"/>
        <end position="981"/>
    </location>
</feature>
<dbReference type="SUPFAM" id="SSF55856">
    <property type="entry name" value="Cytochrome b5-like heme/steroid binding domain"/>
    <property type="match status" value="1"/>
</dbReference>
<reference evidence="8 9" key="1">
    <citation type="submission" date="2019-12" db="EMBL/GenBank/DDBJ databases">
        <title>A genome sequence resource for the geographically widespread anthracnose pathogen Colletotrichum asianum.</title>
        <authorList>
            <person name="Meng Y."/>
        </authorList>
    </citation>
    <scope>NUCLEOTIDE SEQUENCE [LARGE SCALE GENOMIC DNA]</scope>
    <source>
        <strain evidence="8 9">ICMP 18580</strain>
    </source>
</reference>
<dbReference type="Proteomes" id="UP000434172">
    <property type="component" value="Unassembled WGS sequence"/>
</dbReference>
<evidence type="ECO:0000256" key="2">
    <source>
        <dbReference type="ARBA" id="ARBA00022617"/>
    </source>
</evidence>
<evidence type="ECO:0000256" key="3">
    <source>
        <dbReference type="ARBA" id="ARBA00022723"/>
    </source>
</evidence>
<feature type="region of interest" description="Disordered" evidence="5">
    <location>
        <begin position="1173"/>
        <end position="1201"/>
    </location>
</feature>
<keyword evidence="9" id="KW-1185">Reference proteome</keyword>
<feature type="compositionally biased region" description="Basic and acidic residues" evidence="5">
    <location>
        <begin position="505"/>
        <end position="516"/>
    </location>
</feature>
<feature type="region of interest" description="Disordered" evidence="5">
    <location>
        <begin position="1"/>
        <end position="49"/>
    </location>
</feature>
<feature type="domain" description="FAD-binding FR-type" evidence="7">
    <location>
        <begin position="540"/>
        <end position="685"/>
    </location>
</feature>
<dbReference type="AlphaFoldDB" id="A0A8H3ZLB5"/>
<dbReference type="InterPro" id="IPR018506">
    <property type="entry name" value="Cyt_B5_heme-BS"/>
</dbReference>
<name>A0A8H3ZLB5_9PEZI</name>
<dbReference type="GO" id="GO:0046872">
    <property type="term" value="F:metal ion binding"/>
    <property type="evidence" value="ECO:0007669"/>
    <property type="project" value="UniProtKB-KW"/>
</dbReference>
<feature type="compositionally biased region" description="Low complexity" evidence="5">
    <location>
        <begin position="39"/>
        <end position="49"/>
    </location>
</feature>
<gene>
    <name evidence="8" type="ORF">GQ607_014958</name>
</gene>
<evidence type="ECO:0000259" key="7">
    <source>
        <dbReference type="PROSITE" id="PS51384"/>
    </source>
</evidence>
<dbReference type="Pfam" id="PF00173">
    <property type="entry name" value="Cyt-b5"/>
    <property type="match status" value="1"/>
</dbReference>
<dbReference type="InterPro" id="IPR001709">
    <property type="entry name" value="Flavoprot_Pyr_Nucl_cyt_Rdtase"/>
</dbReference>
<dbReference type="SMART" id="SM01117">
    <property type="entry name" value="Cyt-b5"/>
    <property type="match status" value="1"/>
</dbReference>
<feature type="region of interest" description="Disordered" evidence="5">
    <location>
        <begin position="495"/>
        <end position="516"/>
    </location>
</feature>
<dbReference type="PROSITE" id="PS00191">
    <property type="entry name" value="CYTOCHROME_B5_1"/>
    <property type="match status" value="1"/>
</dbReference>
<dbReference type="InterPro" id="IPR017938">
    <property type="entry name" value="Riboflavin_synthase-like_b-brl"/>
</dbReference>
<dbReference type="EMBL" id="WOWK01000122">
    <property type="protein sequence ID" value="KAF0317846.1"/>
    <property type="molecule type" value="Genomic_DNA"/>
</dbReference>
<evidence type="ECO:0000313" key="9">
    <source>
        <dbReference type="Proteomes" id="UP000434172"/>
    </source>
</evidence>
<dbReference type="InterPro" id="IPR037217">
    <property type="entry name" value="Trp/Indoleamine_2_3_dOase-like"/>
</dbReference>
<feature type="compositionally biased region" description="Low complexity" evidence="5">
    <location>
        <begin position="882"/>
        <end position="898"/>
    </location>
</feature>
<dbReference type="PANTHER" id="PTHR28657:SF5">
    <property type="entry name" value="INDOLEAMINE 2,3-DIOXYGENASE"/>
    <property type="match status" value="1"/>
</dbReference>
<sequence>MSAFHYPPSPPLAPPLAPTPPRTPPSLKSPQEDVDMGMRSPSPLPSRSLTVPQMSAEGVLTPPITPVKTQHPMNTTSSTIINCPISKASFLLAQASLATELSGASSMTEFNLRSQGSLPAGTQTLQFGPGLDGCFNRTRGFLGGRESIQSRIASSRASSIRSGQRLPVSLEPWEAVHGNLPLLLRAGRVREAVDALGNRAERVLDAWDDLEPRHLARAALILSALAHAYMFGEEQGKGKDGQSLVPRHILATWERICKRLGRSMTGRVPADDVLNNAVGDNSFSLKSTYFGLPEERLSSGLQGTMEVVFAPALSSMALAQNSVLANQPDQVARCLESVAARIVKCAHVFDAMTPRDTANFDPVVWIKTYPAMGRAVTSGELGNSGVDAPLFHALDVFIGRQQVKGDLRGMQSDRRATLPTNIRAFLDALGDDAGSVRDYVAAARAQLNHVPSEEQAQYKHLSAAWDGLLQLYVWFLERHRVKAVGITGVTLNTGRHSTSSGVKSGDQDKAMKDGKPKMRPEAMLSMQMKKGMVSRLGGRPLWQDAYVQSHSVYRGSVVVAVKLDATLPLEPGDRVQVWPPRKRKTLNRASSHHRRLRGSPCPEDHDTSSGESDNDGEPRFYSIARVIPNVSGTAMNSVGGAGAMTIFLTVAQHSPEGLVSSFLSSAAPGTHLRLRPWPSPRFRQPRDLTVPLVLVGQGVGIGPLVGFLHDRATKKQRLDDTQNKSAGEAELLLVVAAKTLRHVPCSLDSLEELTSTLPLTIVLALSQETHLKIRGGIWTKLPQGGRRVTRHLTDYRDFIQRLVKEKKGHVFVCGSSDFGVTVMSTLGLGQSPQQQQHQEGPQPPQEANDGPDDGSPVHIPSPPPHWNQLHQDLFTMVKKPNRSTPSCSTTACRSASSSGPKGPIISLSKLAAHNSVKSCWIAIGGTVYDMTPFLAFHPGGPKTLLESAGTIADERFAETHGGPHAQEIRGYLERHAIGRLSTATTERGKQMTTAKLIKALVRMQNALTNNTAFDAGRGSVPTYAYEDSLLVFADGLDGIICSLSDFGNDKIASELRETISNTQASLRNAFKALKDGSKRFLRAAGTKGSSVSSSTRLAESEALIQRLHRKPIEKLQAAMNACKKGISEAEVGMNADSSAKVCDACYDENGDALKRVLEGFCISLTSVAKDLLTSPHWPSMSSDPPSLNKRPSAERKISAQRNLRCQA</sequence>
<dbReference type="GO" id="GO:0033754">
    <property type="term" value="F:indoleamine 2,3-dioxygenase activity"/>
    <property type="evidence" value="ECO:0007669"/>
    <property type="project" value="TreeGrafter"/>
</dbReference>
<feature type="compositionally biased region" description="Pro residues" evidence="5">
    <location>
        <begin position="7"/>
        <end position="24"/>
    </location>
</feature>
<evidence type="ECO:0000256" key="1">
    <source>
        <dbReference type="ARBA" id="ARBA00007119"/>
    </source>
</evidence>
<dbReference type="GO" id="GO:0020037">
    <property type="term" value="F:heme binding"/>
    <property type="evidence" value="ECO:0007669"/>
    <property type="project" value="InterPro"/>
</dbReference>
<dbReference type="SUPFAM" id="SSF63380">
    <property type="entry name" value="Riboflavin synthase domain-like"/>
    <property type="match status" value="1"/>
</dbReference>
<dbReference type="OrthoDB" id="432299at2759"/>
<dbReference type="Gene3D" id="3.40.50.80">
    <property type="entry name" value="Nucleotide-binding domain of ferredoxin-NADP reductase (FNR) module"/>
    <property type="match status" value="1"/>
</dbReference>
<dbReference type="PROSITE" id="PS51384">
    <property type="entry name" value="FAD_FR"/>
    <property type="match status" value="1"/>
</dbReference>
<dbReference type="InterPro" id="IPR039261">
    <property type="entry name" value="FNR_nucleotide-bd"/>
</dbReference>
<keyword evidence="4" id="KW-0408">Iron</keyword>
<dbReference type="PRINTS" id="PR00371">
    <property type="entry name" value="FPNCR"/>
</dbReference>
<keyword evidence="2" id="KW-0349">Heme</keyword>
<dbReference type="GO" id="GO:0019441">
    <property type="term" value="P:L-tryptophan catabolic process to kynurenine"/>
    <property type="evidence" value="ECO:0007669"/>
    <property type="project" value="InterPro"/>
</dbReference>
<dbReference type="Pfam" id="PF01231">
    <property type="entry name" value="IDO"/>
    <property type="match status" value="1"/>
</dbReference>
<dbReference type="SUPFAM" id="SSF140959">
    <property type="entry name" value="Indolic compounds 2,3-dioxygenase-like"/>
    <property type="match status" value="1"/>
</dbReference>